<dbReference type="GO" id="GO:0005829">
    <property type="term" value="C:cytosol"/>
    <property type="evidence" value="ECO:0007669"/>
    <property type="project" value="TreeGrafter"/>
</dbReference>
<dbReference type="NCBIfam" id="TIGR02010">
    <property type="entry name" value="IscR"/>
    <property type="match status" value="1"/>
</dbReference>
<dbReference type="InterPro" id="IPR036388">
    <property type="entry name" value="WH-like_DNA-bd_sf"/>
</dbReference>
<dbReference type="InterPro" id="IPR036390">
    <property type="entry name" value="WH_DNA-bd_sf"/>
</dbReference>
<sequence>MRLTTKGRYAVTAMLDLALHFDDGPITLADISQRQGISLSYLEQLFSKLRKKGLVDSTRGPGGGYRLSRASHDIAVADVISAVDEKVDATKCGGLANCHGETQCLTHDLWTDLSEQIFHFLSGISLGHLVDRKGDKYSGLVQSTENPTLLPETHEDVI</sequence>
<dbReference type="NCBIfam" id="TIGR00738">
    <property type="entry name" value="rrf2_super"/>
    <property type="match status" value="1"/>
</dbReference>
<dbReference type="Pfam" id="PF02082">
    <property type="entry name" value="Rrf2"/>
    <property type="match status" value="1"/>
</dbReference>
<dbReference type="AlphaFoldDB" id="A0A3B0ZZG1"/>
<dbReference type="PANTHER" id="PTHR33221">
    <property type="entry name" value="WINGED HELIX-TURN-HELIX TRANSCRIPTIONAL REGULATOR, RRF2 FAMILY"/>
    <property type="match status" value="1"/>
</dbReference>
<dbReference type="GO" id="GO:0003690">
    <property type="term" value="F:double-stranded DNA binding"/>
    <property type="evidence" value="ECO:0007669"/>
    <property type="project" value="InterPro"/>
</dbReference>
<reference evidence="2" key="1">
    <citation type="submission" date="2018-06" db="EMBL/GenBank/DDBJ databases">
        <authorList>
            <person name="Zhirakovskaya E."/>
        </authorList>
    </citation>
    <scope>NUCLEOTIDE SEQUENCE</scope>
</reference>
<dbReference type="CDD" id="cd00090">
    <property type="entry name" value="HTH_ARSR"/>
    <property type="match status" value="1"/>
</dbReference>
<dbReference type="SUPFAM" id="SSF46785">
    <property type="entry name" value="Winged helix' DNA-binding domain"/>
    <property type="match status" value="1"/>
</dbReference>
<dbReference type="InterPro" id="IPR010242">
    <property type="entry name" value="TF_HTH_IscR"/>
</dbReference>
<protein>
    <submittedName>
        <fullName evidence="2">Iron-sulfur cluster regulator IscR</fullName>
    </submittedName>
</protein>
<dbReference type="PANTHER" id="PTHR33221:SF5">
    <property type="entry name" value="HTH-TYPE TRANSCRIPTIONAL REGULATOR ISCR"/>
    <property type="match status" value="1"/>
</dbReference>
<proteinExistence type="predicted"/>
<dbReference type="Gene3D" id="1.10.10.10">
    <property type="entry name" value="Winged helix-like DNA-binding domain superfamily/Winged helix DNA-binding domain"/>
    <property type="match status" value="1"/>
</dbReference>
<dbReference type="PROSITE" id="PS01332">
    <property type="entry name" value="HTH_RRF2_1"/>
    <property type="match status" value="1"/>
</dbReference>
<organism evidence="2">
    <name type="scientific">hydrothermal vent metagenome</name>
    <dbReference type="NCBI Taxonomy" id="652676"/>
    <lineage>
        <taxon>unclassified sequences</taxon>
        <taxon>metagenomes</taxon>
        <taxon>ecological metagenomes</taxon>
    </lineage>
</organism>
<evidence type="ECO:0000313" key="2">
    <source>
        <dbReference type="EMBL" id="VAW92852.1"/>
    </source>
</evidence>
<dbReference type="InterPro" id="IPR030489">
    <property type="entry name" value="TR_Rrf2-type_CS"/>
</dbReference>
<dbReference type="GO" id="GO:0003700">
    <property type="term" value="F:DNA-binding transcription factor activity"/>
    <property type="evidence" value="ECO:0007669"/>
    <property type="project" value="InterPro"/>
</dbReference>
<dbReference type="FunFam" id="1.10.10.10:FF:000026">
    <property type="entry name" value="HTH-type transcriptional regulator IscR"/>
    <property type="match status" value="1"/>
</dbReference>
<evidence type="ECO:0000256" key="1">
    <source>
        <dbReference type="ARBA" id="ARBA00023125"/>
    </source>
</evidence>
<accession>A0A3B0ZZG1</accession>
<dbReference type="EMBL" id="UOFS01000013">
    <property type="protein sequence ID" value="VAW92852.1"/>
    <property type="molecule type" value="Genomic_DNA"/>
</dbReference>
<keyword evidence="1" id="KW-0238">DNA-binding</keyword>
<name>A0A3B0ZZG1_9ZZZZ</name>
<dbReference type="InterPro" id="IPR000944">
    <property type="entry name" value="Tscrpt_reg_Rrf2"/>
</dbReference>
<gene>
    <name evidence="2" type="ORF">MNBD_GAMMA22-495</name>
</gene>
<dbReference type="PROSITE" id="PS51197">
    <property type="entry name" value="HTH_RRF2_2"/>
    <property type="match status" value="1"/>
</dbReference>
<dbReference type="InterPro" id="IPR011991">
    <property type="entry name" value="ArsR-like_HTH"/>
</dbReference>